<reference evidence="1" key="1">
    <citation type="submission" date="2024-03" db="EMBL/GenBank/DDBJ databases">
        <title>Novel Streptomyces species of biotechnological and ecological value are a feature of Machair soil.</title>
        <authorList>
            <person name="Prole J.R."/>
            <person name="Goodfellow M."/>
            <person name="Allenby N."/>
            <person name="Ward A.C."/>
        </authorList>
    </citation>
    <scope>NUCLEOTIDE SEQUENCE</scope>
    <source>
        <strain evidence="1">MS2.AVA.5</strain>
    </source>
</reference>
<accession>A0ACC6Q028</accession>
<gene>
    <name evidence="1" type="ORF">WKI67_26810</name>
</gene>
<keyword evidence="2" id="KW-1185">Reference proteome</keyword>
<evidence type="ECO:0000313" key="1">
    <source>
        <dbReference type="EMBL" id="MEJ8636979.1"/>
    </source>
</evidence>
<sequence>MTPNAAGRRAVVAFAALLGALAIGGCGIRSTQVPVDAGPAPSRVPCEVSGGNLTQAQPESGVPVRVYLVCASQLESVDRTAGVPEKKALTDRVQVAQALIDELQKEPSSSEREAGFATYVRGPIVAGGPRKGDPAGTLRLNRQPEDLPAPALAQIVCTFAESRAAAPGGAVVLGGPGAYAPRSYSCSQAAKERPDETVPTLGALPSPSSSE</sequence>
<evidence type="ECO:0000313" key="2">
    <source>
        <dbReference type="Proteomes" id="UP001377168"/>
    </source>
</evidence>
<organism evidence="1 2">
    <name type="scientific">Streptomyces achmelvichensis</name>
    <dbReference type="NCBI Taxonomy" id="3134111"/>
    <lineage>
        <taxon>Bacteria</taxon>
        <taxon>Bacillati</taxon>
        <taxon>Actinomycetota</taxon>
        <taxon>Actinomycetes</taxon>
        <taxon>Kitasatosporales</taxon>
        <taxon>Streptomycetaceae</taxon>
        <taxon>Streptomyces</taxon>
    </lineage>
</organism>
<proteinExistence type="predicted"/>
<name>A0ACC6Q028_9ACTN</name>
<comment type="caution">
    <text evidence="1">The sequence shown here is derived from an EMBL/GenBank/DDBJ whole genome shotgun (WGS) entry which is preliminary data.</text>
</comment>
<protein>
    <submittedName>
        <fullName evidence="1">Uncharacterized protein</fullName>
    </submittedName>
</protein>
<dbReference type="EMBL" id="JBBKAJ010000022">
    <property type="protein sequence ID" value="MEJ8636979.1"/>
    <property type="molecule type" value="Genomic_DNA"/>
</dbReference>
<dbReference type="Proteomes" id="UP001377168">
    <property type="component" value="Unassembled WGS sequence"/>
</dbReference>